<dbReference type="RefSeq" id="WP_157061513.1">
    <property type="nucleotide sequence ID" value="NZ_CAAAHU010000018.1"/>
</dbReference>
<dbReference type="AlphaFoldDB" id="A0A0W0S397"/>
<organism evidence="3 4">
    <name type="scientific">Legionella brunensis</name>
    <dbReference type="NCBI Taxonomy" id="29422"/>
    <lineage>
        <taxon>Bacteria</taxon>
        <taxon>Pseudomonadati</taxon>
        <taxon>Pseudomonadota</taxon>
        <taxon>Gammaproteobacteria</taxon>
        <taxon>Legionellales</taxon>
        <taxon>Legionellaceae</taxon>
        <taxon>Legionella</taxon>
    </lineage>
</organism>
<gene>
    <name evidence="3" type="ORF">Lbru_2291</name>
</gene>
<keyword evidence="2" id="KW-0732">Signal</keyword>
<evidence type="ECO:0000256" key="1">
    <source>
        <dbReference type="SAM" id="MobiDB-lite"/>
    </source>
</evidence>
<feature type="compositionally biased region" description="Gly residues" evidence="1">
    <location>
        <begin position="39"/>
        <end position="57"/>
    </location>
</feature>
<protein>
    <submittedName>
        <fullName evidence="3">Uncharacterized protein</fullName>
    </submittedName>
</protein>
<feature type="region of interest" description="Disordered" evidence="1">
    <location>
        <begin position="30"/>
        <end position="57"/>
    </location>
</feature>
<dbReference type="PATRIC" id="fig|29422.6.peg.2442"/>
<evidence type="ECO:0000313" key="3">
    <source>
        <dbReference type="EMBL" id="KTC77999.1"/>
    </source>
</evidence>
<comment type="caution">
    <text evidence="3">The sequence shown here is derived from an EMBL/GenBank/DDBJ whole genome shotgun (WGS) entry which is preliminary data.</text>
</comment>
<reference evidence="3 4" key="1">
    <citation type="submission" date="2015-11" db="EMBL/GenBank/DDBJ databases">
        <title>Genomic analysis of 38 Legionella species identifies large and diverse effector repertoires.</title>
        <authorList>
            <person name="Burstein D."/>
            <person name="Amaro F."/>
            <person name="Zusman T."/>
            <person name="Lifshitz Z."/>
            <person name="Cohen O."/>
            <person name="Gilbert J.A."/>
            <person name="Pupko T."/>
            <person name="Shuman H.A."/>
            <person name="Segal G."/>
        </authorList>
    </citation>
    <scope>NUCLEOTIDE SEQUENCE [LARGE SCALE GENOMIC DNA]</scope>
    <source>
        <strain evidence="3 4">ATCC 43878</strain>
    </source>
</reference>
<evidence type="ECO:0000313" key="4">
    <source>
        <dbReference type="Proteomes" id="UP000054742"/>
    </source>
</evidence>
<dbReference type="STRING" id="29422.Lbru_2291"/>
<dbReference type="PROSITE" id="PS51257">
    <property type="entry name" value="PROKAR_LIPOPROTEIN"/>
    <property type="match status" value="1"/>
</dbReference>
<proteinExistence type="predicted"/>
<name>A0A0W0S397_9GAMM</name>
<dbReference type="EMBL" id="LNXV01000033">
    <property type="protein sequence ID" value="KTC77999.1"/>
    <property type="molecule type" value="Genomic_DNA"/>
</dbReference>
<feature type="chain" id="PRO_5006911562" evidence="2">
    <location>
        <begin position="25"/>
        <end position="57"/>
    </location>
</feature>
<dbReference type="Proteomes" id="UP000054742">
    <property type="component" value="Unassembled WGS sequence"/>
</dbReference>
<feature type="signal peptide" evidence="2">
    <location>
        <begin position="1"/>
        <end position="24"/>
    </location>
</feature>
<keyword evidence="4" id="KW-1185">Reference proteome</keyword>
<accession>A0A0W0S397</accession>
<evidence type="ECO:0000256" key="2">
    <source>
        <dbReference type="SAM" id="SignalP"/>
    </source>
</evidence>
<sequence>MRKTRIAVVIILLTLLGLSTFLSACSETQNKPASEEDYGGGGVGGYAGTGGVGGSGR</sequence>